<dbReference type="EMBL" id="JOKJ01000046">
    <property type="protein sequence ID" value="KEQ02650.1"/>
    <property type="molecule type" value="Genomic_DNA"/>
</dbReference>
<keyword evidence="6" id="KW-1185">Reference proteome</keyword>
<dbReference type="Proteomes" id="UP000052167">
    <property type="component" value="Unassembled WGS sequence"/>
</dbReference>
<dbReference type="SMART" id="SM00342">
    <property type="entry name" value="HTH_ARAC"/>
    <property type="match status" value="1"/>
</dbReference>
<dbReference type="OrthoDB" id="9805730at2"/>
<dbReference type="AlphaFoldDB" id="A0A922NY63"/>
<evidence type="ECO:0000259" key="4">
    <source>
        <dbReference type="PROSITE" id="PS01124"/>
    </source>
</evidence>
<feature type="domain" description="HTH araC/xylS-type" evidence="4">
    <location>
        <begin position="243"/>
        <end position="340"/>
    </location>
</feature>
<gene>
    <name evidence="5" type="ORF">GV68_20240</name>
</gene>
<dbReference type="PANTHER" id="PTHR47894">
    <property type="entry name" value="HTH-TYPE TRANSCRIPTIONAL REGULATOR GADX"/>
    <property type="match status" value="1"/>
</dbReference>
<dbReference type="InterPro" id="IPR018062">
    <property type="entry name" value="HTH_AraC-typ_CS"/>
</dbReference>
<dbReference type="GO" id="GO:0003700">
    <property type="term" value="F:DNA-binding transcription factor activity"/>
    <property type="evidence" value="ECO:0007669"/>
    <property type="project" value="InterPro"/>
</dbReference>
<evidence type="ECO:0000313" key="5">
    <source>
        <dbReference type="EMBL" id="KEQ02650.1"/>
    </source>
</evidence>
<sequence>MFEIGPDEKIYSVFKIGKIVDCLMAEGVPLKAAMEGIHIAEAELTSPLTKVSANEIVQSYRNALKFSRSPSFAFDAGSEFHVSTFGIYGLALLSGIDFRQSIAFALQYYQLAAPLLDVTFEERDSSAAWCITVLPFRSLDTALHNFIVELQFSVVLCVHRDIMGPDFRLTQVQLNAQRPSQGAHHAEKFGCDVLYEQPQNRLLFPAEWLDRKPALGNPVTHAHAGNICDQLLTELKQNTGVAGRVRQVLLANLQSPPDVDTLAGQLGLSTRTLRRRLQEENTSYRELIDDLRAQTAIRYMRDTRLTVETIAFLLGFGDPAAFRHAFRRWTKTAPNEFRRSLRA</sequence>
<dbReference type="InterPro" id="IPR018060">
    <property type="entry name" value="HTH_AraC"/>
</dbReference>
<keyword evidence="1" id="KW-0805">Transcription regulation</keyword>
<dbReference type="PANTHER" id="PTHR47894:SF1">
    <property type="entry name" value="HTH-TYPE TRANSCRIPTIONAL REGULATOR VQSM"/>
    <property type="match status" value="1"/>
</dbReference>
<accession>A0A922NY63</accession>
<dbReference type="Pfam" id="PF12625">
    <property type="entry name" value="Arabinose_bd"/>
    <property type="match status" value="1"/>
</dbReference>
<evidence type="ECO:0000256" key="3">
    <source>
        <dbReference type="ARBA" id="ARBA00023163"/>
    </source>
</evidence>
<dbReference type="InterPro" id="IPR009057">
    <property type="entry name" value="Homeodomain-like_sf"/>
</dbReference>
<dbReference type="Gene3D" id="1.10.10.60">
    <property type="entry name" value="Homeodomain-like"/>
    <property type="match status" value="1"/>
</dbReference>
<evidence type="ECO:0000256" key="1">
    <source>
        <dbReference type="ARBA" id="ARBA00023015"/>
    </source>
</evidence>
<keyword evidence="3" id="KW-0804">Transcription</keyword>
<name>A0A922NY63_9HYPH</name>
<dbReference type="PROSITE" id="PS01124">
    <property type="entry name" value="HTH_ARAC_FAMILY_2"/>
    <property type="match status" value="1"/>
</dbReference>
<dbReference type="PROSITE" id="PS00041">
    <property type="entry name" value="HTH_ARAC_FAMILY_1"/>
    <property type="match status" value="1"/>
</dbReference>
<reference evidence="5 6" key="1">
    <citation type="submission" date="2014-06" db="EMBL/GenBank/DDBJ databases">
        <title>Rhizobium pelagicum/R2-400B4.</title>
        <authorList>
            <person name="Kimes N.E."/>
            <person name="Lopez-Perez M."/>
        </authorList>
    </citation>
    <scope>NUCLEOTIDE SEQUENCE [LARGE SCALE GENOMIC DNA]</scope>
    <source>
        <strain evidence="5 6">R2-400B4</strain>
    </source>
</reference>
<dbReference type="GO" id="GO:0000976">
    <property type="term" value="F:transcription cis-regulatory region binding"/>
    <property type="evidence" value="ECO:0007669"/>
    <property type="project" value="TreeGrafter"/>
</dbReference>
<dbReference type="GO" id="GO:0005829">
    <property type="term" value="C:cytosol"/>
    <property type="evidence" value="ECO:0007669"/>
    <property type="project" value="TreeGrafter"/>
</dbReference>
<dbReference type="RefSeq" id="WP_037169586.1">
    <property type="nucleotide sequence ID" value="NZ_CAJXID010000048.1"/>
</dbReference>
<dbReference type="SUPFAM" id="SSF46689">
    <property type="entry name" value="Homeodomain-like"/>
    <property type="match status" value="1"/>
</dbReference>
<dbReference type="Pfam" id="PF12833">
    <property type="entry name" value="HTH_18"/>
    <property type="match status" value="1"/>
</dbReference>
<keyword evidence="2" id="KW-0238">DNA-binding</keyword>
<proteinExistence type="predicted"/>
<evidence type="ECO:0000313" key="6">
    <source>
        <dbReference type="Proteomes" id="UP000052167"/>
    </source>
</evidence>
<organism evidence="5 6">
    <name type="scientific">Pseudorhizobium pelagicum</name>
    <dbReference type="NCBI Taxonomy" id="1509405"/>
    <lineage>
        <taxon>Bacteria</taxon>
        <taxon>Pseudomonadati</taxon>
        <taxon>Pseudomonadota</taxon>
        <taxon>Alphaproteobacteria</taxon>
        <taxon>Hyphomicrobiales</taxon>
        <taxon>Rhizobiaceae</taxon>
        <taxon>Rhizobium/Agrobacterium group</taxon>
        <taxon>Pseudorhizobium</taxon>
    </lineage>
</organism>
<evidence type="ECO:0000256" key="2">
    <source>
        <dbReference type="ARBA" id="ARBA00023125"/>
    </source>
</evidence>
<protein>
    <recommendedName>
        <fullName evidence="4">HTH araC/xylS-type domain-containing protein</fullName>
    </recommendedName>
</protein>
<dbReference type="InterPro" id="IPR032687">
    <property type="entry name" value="AraC-type_N"/>
</dbReference>
<comment type="caution">
    <text evidence="5">The sequence shown here is derived from an EMBL/GenBank/DDBJ whole genome shotgun (WGS) entry which is preliminary data.</text>
</comment>